<accession>A0A6P1BID7</accession>
<dbReference type="EMBL" id="VKHP01000057">
    <property type="protein sequence ID" value="NEU97381.1"/>
    <property type="molecule type" value="Genomic_DNA"/>
</dbReference>
<proteinExistence type="predicted"/>
<dbReference type="AlphaFoldDB" id="A0A6P1BID7"/>
<sequence length="94" mass="10148">MLAEPEQVWQSSATPRQPRIRGAIGQMRSDLHGDCGDCRLIGTNSHRNIIGLAGASAFCKLPRLTLGRIQTRLVDKLGECVRLVPIAAVGEALD</sequence>
<protein>
    <submittedName>
        <fullName evidence="1">Uncharacterized protein</fullName>
    </submittedName>
</protein>
<evidence type="ECO:0000313" key="2">
    <source>
        <dbReference type="Proteomes" id="UP000468531"/>
    </source>
</evidence>
<comment type="caution">
    <text evidence="1">The sequence shown here is derived from an EMBL/GenBank/DDBJ whole genome shotgun (WGS) entry which is preliminary data.</text>
</comment>
<gene>
    <name evidence="1" type="ORF">FNJ47_16440</name>
</gene>
<name>A0A6P1BID7_9BRAD</name>
<keyword evidence="2" id="KW-1185">Reference proteome</keyword>
<dbReference type="Proteomes" id="UP000468531">
    <property type="component" value="Unassembled WGS sequence"/>
</dbReference>
<dbReference type="SUPFAM" id="SSF117916">
    <property type="entry name" value="Fe-S cluster assembly (FSCA) domain-like"/>
    <property type="match status" value="1"/>
</dbReference>
<reference evidence="1 2" key="1">
    <citation type="journal article" date="2020" name="Arch. Microbiol.">
        <title>Bradyrhizobium uaiense sp. nov., a new highly efficient cowpea symbiont.</title>
        <authorList>
            <person name="Cabral Michel D."/>
            <person name="Azarias Guimaraes A."/>
            <person name="Martins da Costa E."/>
            <person name="Soares de Carvalho T."/>
            <person name="Balsanelli E."/>
            <person name="Willems A."/>
            <person name="Maltempi de Souza E."/>
            <person name="de Souza Moreira F.M."/>
        </authorList>
    </citation>
    <scope>NUCLEOTIDE SEQUENCE [LARGE SCALE GENOMIC DNA]</scope>
    <source>
        <strain evidence="1 2">UFLA 03-164</strain>
    </source>
</reference>
<evidence type="ECO:0000313" key="1">
    <source>
        <dbReference type="EMBL" id="NEU97381.1"/>
    </source>
</evidence>
<organism evidence="1 2">
    <name type="scientific">Bradyrhizobium uaiense</name>
    <dbReference type="NCBI Taxonomy" id="2594946"/>
    <lineage>
        <taxon>Bacteria</taxon>
        <taxon>Pseudomonadati</taxon>
        <taxon>Pseudomonadota</taxon>
        <taxon>Alphaproteobacteria</taxon>
        <taxon>Hyphomicrobiales</taxon>
        <taxon>Nitrobacteraceae</taxon>
        <taxon>Bradyrhizobium</taxon>
    </lineage>
</organism>
<dbReference type="InterPro" id="IPR034904">
    <property type="entry name" value="FSCA_dom_sf"/>
</dbReference>